<reference evidence="1 2" key="1">
    <citation type="submission" date="2017-12" db="EMBL/GenBank/DDBJ databases">
        <title>Comparative genomics of Botrytis spp.</title>
        <authorList>
            <person name="Valero-Jimenez C.A."/>
            <person name="Tapia P."/>
            <person name="Veloso J."/>
            <person name="Silva-Moreno E."/>
            <person name="Staats M."/>
            <person name="Valdes J.H."/>
            <person name="Van Kan J.A.L."/>
        </authorList>
    </citation>
    <scope>NUCLEOTIDE SEQUENCE [LARGE SCALE GENOMIC DNA]</scope>
    <source>
        <strain evidence="1 2">Bp0003</strain>
    </source>
</reference>
<sequence length="133" mass="15182">MRLNFNVLIKHNKFVYKKSPTTGDKLDISLGRHVLEVLDEVRENLRVAKKYNADMIEVIKKWRAYKLSFDPEWKREAQFIDVFDSVGSDGVLKLLNESRGSGKAAFSSVEDYMESLLKLAAENEGDSTPNRGN</sequence>
<dbReference type="AlphaFoldDB" id="A0A4Z1FG42"/>
<dbReference type="Proteomes" id="UP000297910">
    <property type="component" value="Unassembled WGS sequence"/>
</dbReference>
<keyword evidence="2" id="KW-1185">Reference proteome</keyword>
<organism evidence="1 2">
    <name type="scientific">Botrytis paeoniae</name>
    <dbReference type="NCBI Taxonomy" id="278948"/>
    <lineage>
        <taxon>Eukaryota</taxon>
        <taxon>Fungi</taxon>
        <taxon>Dikarya</taxon>
        <taxon>Ascomycota</taxon>
        <taxon>Pezizomycotina</taxon>
        <taxon>Leotiomycetes</taxon>
        <taxon>Helotiales</taxon>
        <taxon>Sclerotiniaceae</taxon>
        <taxon>Botrytis</taxon>
    </lineage>
</organism>
<protein>
    <submittedName>
        <fullName evidence="1">Uncharacterized protein</fullName>
    </submittedName>
</protein>
<gene>
    <name evidence="1" type="ORF">BPAE_0283g00090</name>
</gene>
<accession>A0A4Z1FG42</accession>
<name>A0A4Z1FG42_9HELO</name>
<proteinExistence type="predicted"/>
<evidence type="ECO:0000313" key="2">
    <source>
        <dbReference type="Proteomes" id="UP000297910"/>
    </source>
</evidence>
<comment type="caution">
    <text evidence="1">The sequence shown here is derived from an EMBL/GenBank/DDBJ whole genome shotgun (WGS) entry which is preliminary data.</text>
</comment>
<evidence type="ECO:0000313" key="1">
    <source>
        <dbReference type="EMBL" id="TGO20597.1"/>
    </source>
</evidence>
<dbReference type="EMBL" id="PQXI01000282">
    <property type="protein sequence ID" value="TGO20597.1"/>
    <property type="molecule type" value="Genomic_DNA"/>
</dbReference>